<sequence length="89" mass="10273">MKALVHVKQSDEDQTYTRHRKTHGALKCGWSVIGLKNKPPTSRVTAERLLQAHPVQAEIRAMHFDLSNRKWKSRERNRFPVTAEFVPPG</sequence>
<proteinExistence type="predicted"/>
<evidence type="ECO:0000256" key="1">
    <source>
        <dbReference type="SAM" id="MobiDB-lite"/>
    </source>
</evidence>
<feature type="region of interest" description="Disordered" evidence="1">
    <location>
        <begin position="1"/>
        <end position="21"/>
    </location>
</feature>
<evidence type="ECO:0000313" key="2">
    <source>
        <dbReference type="EMBL" id="EPQ10679.1"/>
    </source>
</evidence>
<dbReference type="AlphaFoldDB" id="S7N0Z8"/>
<accession>S7N0Z8</accession>
<protein>
    <submittedName>
        <fullName evidence="2">Uncharacterized protein</fullName>
    </submittedName>
</protein>
<dbReference type="EMBL" id="KE163054">
    <property type="protein sequence ID" value="EPQ10679.1"/>
    <property type="molecule type" value="Genomic_DNA"/>
</dbReference>
<dbReference type="Proteomes" id="UP000052978">
    <property type="component" value="Unassembled WGS sequence"/>
</dbReference>
<name>S7N0Z8_MYOBR</name>
<evidence type="ECO:0000313" key="3">
    <source>
        <dbReference type="Proteomes" id="UP000052978"/>
    </source>
</evidence>
<organism evidence="2 3">
    <name type="scientific">Myotis brandtii</name>
    <name type="common">Brandt's bat</name>
    <dbReference type="NCBI Taxonomy" id="109478"/>
    <lineage>
        <taxon>Eukaryota</taxon>
        <taxon>Metazoa</taxon>
        <taxon>Chordata</taxon>
        <taxon>Craniata</taxon>
        <taxon>Vertebrata</taxon>
        <taxon>Euteleostomi</taxon>
        <taxon>Mammalia</taxon>
        <taxon>Eutheria</taxon>
        <taxon>Laurasiatheria</taxon>
        <taxon>Chiroptera</taxon>
        <taxon>Yangochiroptera</taxon>
        <taxon>Vespertilionidae</taxon>
        <taxon>Myotis</taxon>
    </lineage>
</organism>
<keyword evidence="3" id="KW-1185">Reference proteome</keyword>
<reference evidence="2 3" key="1">
    <citation type="journal article" date="2013" name="Nat. Commun.">
        <title>Genome analysis reveals insights into physiology and longevity of the Brandt's bat Myotis brandtii.</title>
        <authorList>
            <person name="Seim I."/>
            <person name="Fang X."/>
            <person name="Xiong Z."/>
            <person name="Lobanov A.V."/>
            <person name="Huang Z."/>
            <person name="Ma S."/>
            <person name="Feng Y."/>
            <person name="Turanov A.A."/>
            <person name="Zhu Y."/>
            <person name="Lenz T.L."/>
            <person name="Gerashchenko M.V."/>
            <person name="Fan D."/>
            <person name="Hee Yim S."/>
            <person name="Yao X."/>
            <person name="Jordan D."/>
            <person name="Xiong Y."/>
            <person name="Ma Y."/>
            <person name="Lyapunov A.N."/>
            <person name="Chen G."/>
            <person name="Kulakova O.I."/>
            <person name="Sun Y."/>
            <person name="Lee S.G."/>
            <person name="Bronson R.T."/>
            <person name="Moskalev A.A."/>
            <person name="Sunyaev S.R."/>
            <person name="Zhang G."/>
            <person name="Krogh A."/>
            <person name="Wang J."/>
            <person name="Gladyshev V.N."/>
        </authorList>
    </citation>
    <scope>NUCLEOTIDE SEQUENCE [LARGE SCALE GENOMIC DNA]</scope>
</reference>
<gene>
    <name evidence="2" type="ORF">D623_10011757</name>
</gene>